<protein>
    <submittedName>
        <fullName evidence="2">AAA family ATPase</fullName>
    </submittedName>
</protein>
<organism evidence="2 3">
    <name type="scientific">Odoribacter splanchnicus</name>
    <dbReference type="NCBI Taxonomy" id="28118"/>
    <lineage>
        <taxon>Bacteria</taxon>
        <taxon>Pseudomonadati</taxon>
        <taxon>Bacteroidota</taxon>
        <taxon>Bacteroidia</taxon>
        <taxon>Bacteroidales</taxon>
        <taxon>Odoribacteraceae</taxon>
        <taxon>Odoribacter</taxon>
    </lineage>
</organism>
<accession>A0A412WGH1</accession>
<dbReference type="PANTHER" id="PTHR34825">
    <property type="entry name" value="CONSERVED PROTEIN, WITH A WEAK D-GALACTARATE DEHYDRATASE/ALTRONATE HYDROLASE DOMAIN"/>
    <property type="match status" value="1"/>
</dbReference>
<dbReference type="PANTHER" id="PTHR34825:SF1">
    <property type="entry name" value="AAA-ATPASE-LIKE DOMAIN-CONTAINING PROTEIN"/>
    <property type="match status" value="1"/>
</dbReference>
<feature type="domain" description="AAA-ATPase-like" evidence="1">
    <location>
        <begin position="4"/>
        <end position="210"/>
    </location>
</feature>
<dbReference type="EMBL" id="QRYW01000019">
    <property type="protein sequence ID" value="RGV26292.1"/>
    <property type="molecule type" value="Genomic_DNA"/>
</dbReference>
<name>A0A412WGH1_9BACT</name>
<dbReference type="RefSeq" id="WP_118108061.1">
    <property type="nucleotide sequence ID" value="NZ_QRYW01000019.1"/>
</dbReference>
<evidence type="ECO:0000259" key="1">
    <source>
        <dbReference type="Pfam" id="PF09820"/>
    </source>
</evidence>
<evidence type="ECO:0000313" key="2">
    <source>
        <dbReference type="EMBL" id="RGV26292.1"/>
    </source>
</evidence>
<comment type="caution">
    <text evidence="2">The sequence shown here is derived from an EMBL/GenBank/DDBJ whole genome shotgun (WGS) entry which is preliminary data.</text>
</comment>
<reference evidence="2 3" key="1">
    <citation type="submission" date="2018-08" db="EMBL/GenBank/DDBJ databases">
        <title>A genome reference for cultivated species of the human gut microbiota.</title>
        <authorList>
            <person name="Zou Y."/>
            <person name="Xue W."/>
            <person name="Luo G."/>
        </authorList>
    </citation>
    <scope>NUCLEOTIDE SEQUENCE [LARGE SCALE GENOMIC DNA]</scope>
    <source>
        <strain evidence="2 3">AF14-6AC</strain>
    </source>
</reference>
<sequence length="535" mass="62325">MKYPIGIQSFDRIIEDGYVYVDKTALIYSLVKEGTIYFLSRPRRFGKSLLLSTLKNYFLGRKELFKGLAIDALEKDWLTYPVFHIDFNGRDFTRGGTLEQALESYVTDWEREYGMDAQSPLVGERFIRILGEAHRQTGRRVVVLIDEYDKPMLDVLDMQLETVVDSNKMLLEERNRNVLKGFYSVFKAADEHLQFVLLTGVTKFSQVSVFSGFNQPEDISMSGQFESLCGITGDELERYFGESINEMAEVYQQDAGAFRERLKRQYDGYHFGPQLVGVYNPFSLLNALKFQNLGDYWFQSGTPTYLIRLLNHTREDLDELTGRYYKTSEFVDYKADVEQPLPMIYQSGYLTIKDYDRDSGRYLLDFPNNEVKEGFVSLVASNYLKTRQSNVNAWVQDSVDALQDGDPEKFRRLLTSFLSSIPYTMRRKENEREKERYFHYTFFLLLRLVSVYTVYTEKEQSGGRVDCIVETDNYVYIFEFKLDGTADEALRQIEEKGYALPYLADKRKLYRIGVSFSSETGTVEEWKLEPSELSL</sequence>
<dbReference type="InterPro" id="IPR012547">
    <property type="entry name" value="PDDEXK_9"/>
</dbReference>
<proteinExistence type="predicted"/>
<dbReference type="Pfam" id="PF09820">
    <property type="entry name" value="AAA-ATPase_like"/>
    <property type="match status" value="1"/>
</dbReference>
<dbReference type="AlphaFoldDB" id="A0A412WGH1"/>
<gene>
    <name evidence="2" type="ORF">DWW24_09885</name>
</gene>
<evidence type="ECO:0000313" key="3">
    <source>
        <dbReference type="Proteomes" id="UP000283426"/>
    </source>
</evidence>
<dbReference type="Pfam" id="PF08011">
    <property type="entry name" value="PDDEXK_9"/>
    <property type="match status" value="1"/>
</dbReference>
<dbReference type="InterPro" id="IPR018631">
    <property type="entry name" value="AAA-ATPase-like_dom"/>
</dbReference>
<dbReference type="Proteomes" id="UP000283426">
    <property type="component" value="Unassembled WGS sequence"/>
</dbReference>